<dbReference type="RefSeq" id="WP_006707424.1">
    <property type="nucleotide sequence ID" value="NZ_AGCA01000422.1"/>
</dbReference>
<evidence type="ECO:0000313" key="1">
    <source>
        <dbReference type="EMBL" id="EGY28285.1"/>
    </source>
</evidence>
<evidence type="ECO:0000313" key="2">
    <source>
        <dbReference type="Proteomes" id="UP000004116"/>
    </source>
</evidence>
<protein>
    <submittedName>
        <fullName evidence="1">Uncharacterized protein</fullName>
    </submittedName>
</protein>
<name>G2H142_9ENTR</name>
<keyword evidence="2" id="KW-1185">Reference proteome</keyword>
<dbReference type="OrthoDB" id="8039031at2"/>
<comment type="caution">
    <text evidence="1">The sequence shown here is derived from an EMBL/GenBank/DDBJ whole genome shotgun (WGS) entry which is preliminary data.</text>
</comment>
<organism evidence="1 2">
    <name type="scientific">Candidatus Regiella insecticola 5.15</name>
    <dbReference type="NCBI Taxonomy" id="1005043"/>
    <lineage>
        <taxon>Bacteria</taxon>
        <taxon>Pseudomonadati</taxon>
        <taxon>Pseudomonadota</taxon>
        <taxon>Gammaproteobacteria</taxon>
        <taxon>Enterobacterales</taxon>
        <taxon>Enterobacteriaceae</taxon>
        <taxon>aphid secondary symbionts</taxon>
        <taxon>Candidatus Regiella</taxon>
    </lineage>
</organism>
<gene>
    <name evidence="1" type="ORF">Rin_00017770</name>
</gene>
<dbReference type="EMBL" id="AGCA01000422">
    <property type="protein sequence ID" value="EGY28285.1"/>
    <property type="molecule type" value="Genomic_DNA"/>
</dbReference>
<reference evidence="1 2" key="1">
    <citation type="journal article" date="2012" name="Genome Res.">
        <title>Genomic basis of endosymbiont-conferred protection against an insect parasitoid.</title>
        <authorList>
            <person name="Hansen A.K."/>
            <person name="Vorburger C."/>
            <person name="Moran N.A."/>
        </authorList>
    </citation>
    <scope>NUCLEOTIDE SEQUENCE [LARGE SCALE GENOMIC DNA]</scope>
    <source>
        <strain evidence="2">R5.15</strain>
    </source>
</reference>
<proteinExistence type="predicted"/>
<accession>G2H142</accession>
<dbReference type="AlphaFoldDB" id="G2H142"/>
<sequence length="454" mass="52270">MNELKHQKSVDKALSNLMKYAKKAPWAEREAQFFSEILRDTAALAGVPFSELGQTLANDYAMGEAFDYLFELFATSHWDNEDVCMIEDYVKRRGWRETPHANRYLTALAKSEVRLWEVVTVNVGRWVEVRPFGITSEVVRVYERSASEILQQRDCIAARVIPWDENAIFGEGMLHFSPEEAQKIPSFLAYSHRHVIAALKEIRADDKHCLWSDEEINHIAAVEKRERLSELLFSFWTCEAYLALTKPMPTLVNREGHLLLWSKIRFPVAAKNREEIERRLHRAPHLDFDSQAKKWLWFEGKEEKVRDIGTVLLGQLSLVDDALIVTVNSVERADTVKAYLNNLLDNLIGNPLSVHENVSSLMENYSTKGLAPAEPLDFPELITASLDQHYRKILNEPVPALNNLTPRECAQRSDQQVNLIQWLKSLENNTARAPHMAHYDFTWMWQELGIACAK</sequence>
<dbReference type="Proteomes" id="UP000004116">
    <property type="component" value="Unassembled WGS sequence"/>
</dbReference>